<name>A0A915MB75_MELJA</name>
<protein>
    <submittedName>
        <fullName evidence="4">Nudix hydrolase domain-containing protein</fullName>
    </submittedName>
</protein>
<feature type="chain" id="PRO_5037564632" evidence="2">
    <location>
        <begin position="19"/>
        <end position="681"/>
    </location>
</feature>
<dbReference type="Pfam" id="PF25969">
    <property type="entry name" value="NUDT9_N"/>
    <property type="match status" value="1"/>
</dbReference>
<dbReference type="PANTHER" id="PTHR13030:SF8">
    <property type="entry name" value="ADP-RIBOSE PYROPHOSPHATASE, MITOCHONDRIAL"/>
    <property type="match status" value="1"/>
</dbReference>
<evidence type="ECO:0000313" key="4">
    <source>
        <dbReference type="WBParaSite" id="scaffold34026_cov259.g21116"/>
    </source>
</evidence>
<sequence length="681" mass="80828">MHWLVLAAIALLLLDGEAKENETLEEIPRLPQDIYLPPNDPKDCTGEFYKPEYQLPLPQPYKSVYDPVKLMINGKEEISSFFVKDTIKVKDFKKVYAKQEEWLKDLMFRELILQKLILKKLKENKMFEGENEENIEMKEIEGKILEVKENEIEKLMEKIGMDKIEELMKERKKMEEDKKDERKIEKEKKEEKKGINDEIKKIIKEIGEMVKMVTKEENKEEKMEEEKKEENEIEKGKHKEKEIEQKKIKLEKKIKQIKNLLKNIEENEKEGKYEIKKMMEIIEEIKWTKLKKITDKWWKLMKKILKIEIKEIKEKLMGGIEFMLKNTELEEIEDKIKGIEAKEVLEKESLIEEIKKVKKAEIKKKIYEFIKIIKELKNNVIEEIIKYLGVTEDERMEMREKVEEYDNLDTELYVKYKPTEVFGLNLARSYLPSSHWIKPDLEDVNLYKDLWHSDNKLDILPDHEKGNDKHRVINRCSFYGKYYVHNGYPINPVARTGFKGRGSFGQWGPTNGVGAIFYVTDKEDFNKFEFLGVENGKYEKRSYIVTPGGFVDMGEEFEYSAKRELIEEAFGLKKKRNKEEFEKMEKIIGKGEFVKFGGAELSQLSTDNAWTESITFAFGVDSTIKKELKLKKGSDAQQVMWIQIEPVDKEIDVKSELEKLFSLEERIDYILENFEVKDFFL</sequence>
<evidence type="ECO:0000256" key="1">
    <source>
        <dbReference type="SAM" id="MobiDB-lite"/>
    </source>
</evidence>
<feature type="region of interest" description="Disordered" evidence="1">
    <location>
        <begin position="171"/>
        <end position="190"/>
    </location>
</feature>
<dbReference type="GO" id="GO:0047631">
    <property type="term" value="F:ADP-ribose diphosphatase activity"/>
    <property type="evidence" value="ECO:0007669"/>
    <property type="project" value="InterPro"/>
</dbReference>
<dbReference type="PANTHER" id="PTHR13030">
    <property type="entry name" value="NUDIX HYDROLASE"/>
    <property type="match status" value="1"/>
</dbReference>
<keyword evidence="3" id="KW-1185">Reference proteome</keyword>
<accession>A0A915MB75</accession>
<dbReference type="WBParaSite" id="scaffold34026_cov259.g21116">
    <property type="protein sequence ID" value="scaffold34026_cov259.g21116"/>
    <property type="gene ID" value="scaffold34026_cov259.g21116"/>
</dbReference>
<dbReference type="Gene3D" id="3.90.79.10">
    <property type="entry name" value="Nucleoside Triphosphate Pyrophosphohydrolase"/>
    <property type="match status" value="1"/>
</dbReference>
<dbReference type="AlphaFoldDB" id="A0A915MB75"/>
<keyword evidence="2" id="KW-0732">Signal</keyword>
<evidence type="ECO:0000256" key="2">
    <source>
        <dbReference type="SAM" id="SignalP"/>
    </source>
</evidence>
<dbReference type="SUPFAM" id="SSF55811">
    <property type="entry name" value="Nudix"/>
    <property type="match status" value="1"/>
</dbReference>
<dbReference type="InterPro" id="IPR039989">
    <property type="entry name" value="NUDT9"/>
</dbReference>
<organism evidence="3 4">
    <name type="scientific">Meloidogyne javanica</name>
    <name type="common">Root-knot nematode worm</name>
    <dbReference type="NCBI Taxonomy" id="6303"/>
    <lineage>
        <taxon>Eukaryota</taxon>
        <taxon>Metazoa</taxon>
        <taxon>Ecdysozoa</taxon>
        <taxon>Nematoda</taxon>
        <taxon>Chromadorea</taxon>
        <taxon>Rhabditida</taxon>
        <taxon>Tylenchina</taxon>
        <taxon>Tylenchomorpha</taxon>
        <taxon>Tylenchoidea</taxon>
        <taxon>Meloidogynidae</taxon>
        <taxon>Meloidogyninae</taxon>
        <taxon>Meloidogyne</taxon>
        <taxon>Meloidogyne incognita group</taxon>
    </lineage>
</organism>
<dbReference type="InterPro" id="IPR015797">
    <property type="entry name" value="NUDIX_hydrolase-like_dom_sf"/>
</dbReference>
<feature type="signal peptide" evidence="2">
    <location>
        <begin position="1"/>
        <end position="18"/>
    </location>
</feature>
<feature type="region of interest" description="Disordered" evidence="1">
    <location>
        <begin position="217"/>
        <end position="237"/>
    </location>
</feature>
<dbReference type="Proteomes" id="UP000887561">
    <property type="component" value="Unplaced"/>
</dbReference>
<proteinExistence type="predicted"/>
<reference evidence="4" key="1">
    <citation type="submission" date="2022-11" db="UniProtKB">
        <authorList>
            <consortium name="WormBaseParasite"/>
        </authorList>
    </citation>
    <scope>IDENTIFICATION</scope>
</reference>
<evidence type="ECO:0000313" key="3">
    <source>
        <dbReference type="Proteomes" id="UP000887561"/>
    </source>
</evidence>